<reference evidence="1 2" key="1">
    <citation type="journal article" date="2018" name="Sci. Rep.">
        <title>Genome Features and Biochemical Characteristics of a Robust, Fast Growing and Naturally Transformable Cyanobacterium Synechococcus elongatus PCC 11801 Isolated from India.</title>
        <authorList>
            <person name="Jaiswal D."/>
            <person name="Sengupta A."/>
            <person name="Sohoni S."/>
            <person name="Sengupta S."/>
            <person name="Phadnavis A.G."/>
            <person name="Pakrasi H.B."/>
            <person name="Wangikar P.P."/>
        </authorList>
    </citation>
    <scope>NUCLEOTIDE SEQUENCE [LARGE SCALE GENOMIC DNA]</scope>
    <source>
        <strain evidence="1 2">PCC 11801</strain>
    </source>
</reference>
<protein>
    <submittedName>
        <fullName evidence="1">Uncharacterized protein</fullName>
    </submittedName>
</protein>
<name>A0AAN1UTD9_SYNEL</name>
<evidence type="ECO:0000313" key="2">
    <source>
        <dbReference type="Proteomes" id="UP000267249"/>
    </source>
</evidence>
<dbReference type="AlphaFoldDB" id="A0AAN1UTD9"/>
<sequence length="112" mass="12703">MNSGRRSSPSETIRIDLLPLEQQVKALTQQLEGDAEGLLSLLRLLEYLHREIQDGPFRKALPTDRQALYGLLRDMETAGGWPYIPRLQIRTFLELLEADQPSLKSENSDAKA</sequence>
<organism evidence="1 2">
    <name type="scientific">Synechococcus elongatus PCC 11801</name>
    <dbReference type="NCBI Taxonomy" id="2219813"/>
    <lineage>
        <taxon>Bacteria</taxon>
        <taxon>Bacillati</taxon>
        <taxon>Cyanobacteriota</taxon>
        <taxon>Cyanophyceae</taxon>
        <taxon>Synechococcales</taxon>
        <taxon>Synechococcaceae</taxon>
        <taxon>Synechococcus</taxon>
    </lineage>
</organism>
<accession>A0AAN1UTD9</accession>
<dbReference type="EMBL" id="CP030139">
    <property type="protein sequence ID" value="AZB71416.1"/>
    <property type="molecule type" value="Genomic_DNA"/>
</dbReference>
<dbReference type="RefSeq" id="WP_208674689.1">
    <property type="nucleotide sequence ID" value="NZ_CP030139.2"/>
</dbReference>
<dbReference type="Proteomes" id="UP000267249">
    <property type="component" value="Chromosome"/>
</dbReference>
<gene>
    <name evidence="1" type="ORF">DOP62_00565</name>
</gene>
<evidence type="ECO:0000313" key="1">
    <source>
        <dbReference type="EMBL" id="AZB71416.1"/>
    </source>
</evidence>
<proteinExistence type="predicted"/>